<gene>
    <name evidence="1" type="ORF">C0Z18_06810</name>
</gene>
<name>A0A2N7VWN5_9BURK</name>
<proteinExistence type="predicted"/>
<dbReference type="EMBL" id="PNYA01000005">
    <property type="protein sequence ID" value="PMS21570.1"/>
    <property type="molecule type" value="Genomic_DNA"/>
</dbReference>
<evidence type="ECO:0000313" key="1">
    <source>
        <dbReference type="EMBL" id="PMS21570.1"/>
    </source>
</evidence>
<dbReference type="RefSeq" id="WP_102644636.1">
    <property type="nucleotide sequence ID" value="NZ_PNYA01000005.1"/>
</dbReference>
<dbReference type="AlphaFoldDB" id="A0A2N7VWN5"/>
<comment type="caution">
    <text evidence="1">The sequence shown here is derived from an EMBL/GenBank/DDBJ whole genome shotgun (WGS) entry which is preliminary data.</text>
</comment>
<dbReference type="InterPro" id="IPR051200">
    <property type="entry name" value="Host-pathogen_enzymatic-act"/>
</dbReference>
<keyword evidence="2" id="KW-1185">Reference proteome</keyword>
<dbReference type="OrthoDB" id="104872at2"/>
<dbReference type="PANTHER" id="PTHR47197:SF3">
    <property type="entry name" value="DIHYDRO-HEME D1 DEHYDROGENASE"/>
    <property type="match status" value="1"/>
</dbReference>
<dbReference type="PANTHER" id="PTHR47197">
    <property type="entry name" value="PROTEIN NIRF"/>
    <property type="match status" value="1"/>
</dbReference>
<dbReference type="InterPro" id="IPR015943">
    <property type="entry name" value="WD40/YVTN_repeat-like_dom_sf"/>
</dbReference>
<reference evidence="1 2" key="1">
    <citation type="submission" date="2018-01" db="EMBL/GenBank/DDBJ databases">
        <title>Whole genome analyses suggest that Burkholderia sensu lato contains two further novel genera in the rhizoxinica-symbiotica group Mycetohabitans gen. nov., and Trinickia gen. nov.: implications for the evolution of diazotrophy and nodulation in the Burkholderiaceae.</title>
        <authorList>
            <person name="Estrada-de los Santos P."/>
            <person name="Palmer M."/>
            <person name="Chavez-Ramirez B."/>
            <person name="Beukes C."/>
            <person name="Steenkamp E.T."/>
            <person name="Hirsch A.M."/>
            <person name="Manyaka P."/>
            <person name="Maluk M."/>
            <person name="Lafos M."/>
            <person name="Crook M."/>
            <person name="Gross E."/>
            <person name="Simon M.F."/>
            <person name="Bueno dos Reis Junior F."/>
            <person name="Poole P.S."/>
            <person name="Venter S.N."/>
            <person name="James E.K."/>
        </authorList>
    </citation>
    <scope>NUCLEOTIDE SEQUENCE [LARGE SCALE GENOMIC DNA]</scope>
    <source>
        <strain evidence="1 2">GIMN1.004</strain>
    </source>
</reference>
<dbReference type="InterPro" id="IPR011048">
    <property type="entry name" value="Haem_d1_sf"/>
</dbReference>
<sequence length="327" mass="35406">MSNVPADGHPHLPTLIGRSTAWSPQYSGDFDHFGVDTKRNRLLLAAEDHGTVEVFNLDTGAHERTLTTFGTPHAILYLPKQDKFVITDSSTSGTKIIDAATFKVTGHIHLAPGADSMAFDETTDRLYIVSGGKDAGMTHCFINEVDPATGTVRRRLRVDADHVEAMVPEMHGGRLFVNIASKNQVAVVDKKSLEVIAHWPLDGASRNLTMALDEAHHRLFVGTRNPSKLFVMNTDNGKTVAMLDAPASSDSLFYDGARKRIYVAGGDGYMGVYRQDDADHYTDLGRVATAPGAKSGMLSTTLDRIYLAVSPGDHSPGGGIMWFAVNP</sequence>
<dbReference type="SUPFAM" id="SSF51004">
    <property type="entry name" value="C-terminal (heme d1) domain of cytochrome cd1-nitrite reductase"/>
    <property type="match status" value="1"/>
</dbReference>
<dbReference type="Proteomes" id="UP000235616">
    <property type="component" value="Unassembled WGS sequence"/>
</dbReference>
<evidence type="ECO:0000313" key="2">
    <source>
        <dbReference type="Proteomes" id="UP000235616"/>
    </source>
</evidence>
<accession>A0A2N7VWN5</accession>
<protein>
    <recommendedName>
        <fullName evidence="3">YncE family protein</fullName>
    </recommendedName>
</protein>
<dbReference type="Gene3D" id="2.130.10.10">
    <property type="entry name" value="YVTN repeat-like/Quinoprotein amine dehydrogenase"/>
    <property type="match status" value="2"/>
</dbReference>
<organism evidence="1 2">
    <name type="scientific">Trinickia dabaoshanensis</name>
    <dbReference type="NCBI Taxonomy" id="564714"/>
    <lineage>
        <taxon>Bacteria</taxon>
        <taxon>Pseudomonadati</taxon>
        <taxon>Pseudomonadota</taxon>
        <taxon>Betaproteobacteria</taxon>
        <taxon>Burkholderiales</taxon>
        <taxon>Burkholderiaceae</taxon>
        <taxon>Trinickia</taxon>
    </lineage>
</organism>
<evidence type="ECO:0008006" key="3">
    <source>
        <dbReference type="Google" id="ProtNLM"/>
    </source>
</evidence>